<evidence type="ECO:0000313" key="7">
    <source>
        <dbReference type="EMBL" id="HIQ80187.1"/>
    </source>
</evidence>
<dbReference type="SUPFAM" id="SSF53383">
    <property type="entry name" value="PLP-dependent transferases"/>
    <property type="match status" value="1"/>
</dbReference>
<dbReference type="GO" id="GO:0003700">
    <property type="term" value="F:DNA-binding transcription factor activity"/>
    <property type="evidence" value="ECO:0007669"/>
    <property type="project" value="InterPro"/>
</dbReference>
<evidence type="ECO:0000259" key="6">
    <source>
        <dbReference type="PROSITE" id="PS50949"/>
    </source>
</evidence>
<feature type="domain" description="HTH gntR-type" evidence="6">
    <location>
        <begin position="14"/>
        <end position="82"/>
    </location>
</feature>
<dbReference type="GO" id="GO:0030170">
    <property type="term" value="F:pyridoxal phosphate binding"/>
    <property type="evidence" value="ECO:0007669"/>
    <property type="project" value="InterPro"/>
</dbReference>
<gene>
    <name evidence="7" type="ORF">IAD32_02750</name>
</gene>
<keyword evidence="7" id="KW-0808">Transferase</keyword>
<dbReference type="SMART" id="SM00345">
    <property type="entry name" value="HTH_GNTR"/>
    <property type="match status" value="1"/>
</dbReference>
<reference evidence="7" key="2">
    <citation type="journal article" date="2021" name="PeerJ">
        <title>Extensive microbial diversity within the chicken gut microbiome revealed by metagenomics and culture.</title>
        <authorList>
            <person name="Gilroy R."/>
            <person name="Ravi A."/>
            <person name="Getino M."/>
            <person name="Pursley I."/>
            <person name="Horton D.L."/>
            <person name="Alikhan N.F."/>
            <person name="Baker D."/>
            <person name="Gharbi K."/>
            <person name="Hall N."/>
            <person name="Watson M."/>
            <person name="Adriaenssens E.M."/>
            <person name="Foster-Nyarko E."/>
            <person name="Jarju S."/>
            <person name="Secka A."/>
            <person name="Antonio M."/>
            <person name="Oren A."/>
            <person name="Chaudhuri R.R."/>
            <person name="La Ragione R."/>
            <person name="Hildebrand F."/>
            <person name="Pallen M.J."/>
        </authorList>
    </citation>
    <scope>NUCLEOTIDE SEQUENCE</scope>
    <source>
        <strain evidence="7">ChiSjej1B19-3389</strain>
    </source>
</reference>
<dbReference type="InterPro" id="IPR015424">
    <property type="entry name" value="PyrdxlP-dep_Trfase"/>
</dbReference>
<reference evidence="7" key="1">
    <citation type="submission" date="2020-10" db="EMBL/GenBank/DDBJ databases">
        <authorList>
            <person name="Gilroy R."/>
        </authorList>
    </citation>
    <scope>NUCLEOTIDE SEQUENCE</scope>
    <source>
        <strain evidence="7">ChiSjej1B19-3389</strain>
    </source>
</reference>
<name>A0A9D0ZGI1_9FIRM</name>
<comment type="similarity">
    <text evidence="1">In the C-terminal section; belongs to the class-I pyridoxal-phosphate-dependent aminotransferase family.</text>
</comment>
<dbReference type="Pfam" id="PF00392">
    <property type="entry name" value="GntR"/>
    <property type="match status" value="1"/>
</dbReference>
<dbReference type="InterPro" id="IPR000524">
    <property type="entry name" value="Tscrpt_reg_HTH_GntR"/>
</dbReference>
<accession>A0A9D0ZGI1</accession>
<comment type="caution">
    <text evidence="7">The sequence shown here is derived from an EMBL/GenBank/DDBJ whole genome shotgun (WGS) entry which is preliminary data.</text>
</comment>
<dbReference type="Proteomes" id="UP000886787">
    <property type="component" value="Unassembled WGS sequence"/>
</dbReference>
<keyword evidence="2" id="KW-0663">Pyridoxal phosphate</keyword>
<dbReference type="InterPro" id="IPR051446">
    <property type="entry name" value="HTH_trans_reg/aminotransferase"/>
</dbReference>
<dbReference type="InterPro" id="IPR004839">
    <property type="entry name" value="Aminotransferase_I/II_large"/>
</dbReference>
<dbReference type="InterPro" id="IPR036390">
    <property type="entry name" value="WH_DNA-bd_sf"/>
</dbReference>
<dbReference type="PRINTS" id="PR00035">
    <property type="entry name" value="HTHGNTR"/>
</dbReference>
<evidence type="ECO:0000256" key="1">
    <source>
        <dbReference type="ARBA" id="ARBA00005384"/>
    </source>
</evidence>
<proteinExistence type="inferred from homology"/>
<evidence type="ECO:0000256" key="5">
    <source>
        <dbReference type="ARBA" id="ARBA00023163"/>
    </source>
</evidence>
<dbReference type="PROSITE" id="PS50949">
    <property type="entry name" value="HTH_GNTR"/>
    <property type="match status" value="1"/>
</dbReference>
<keyword evidence="5" id="KW-0804">Transcription</keyword>
<dbReference type="EMBL" id="DVFW01000018">
    <property type="protein sequence ID" value="HIQ80187.1"/>
    <property type="molecule type" value="Genomic_DNA"/>
</dbReference>
<dbReference type="InterPro" id="IPR015421">
    <property type="entry name" value="PyrdxlP-dep_Trfase_major"/>
</dbReference>
<dbReference type="SUPFAM" id="SSF46785">
    <property type="entry name" value="Winged helix' DNA-binding domain"/>
    <property type="match status" value="1"/>
</dbReference>
<evidence type="ECO:0000256" key="2">
    <source>
        <dbReference type="ARBA" id="ARBA00022898"/>
    </source>
</evidence>
<sequence>MIYDFLTLKKQADTPLYVQLYSAVKNAIENGALKQGEKLPSIRRLSEDLALSRTTVESAYQQLCIEGYIKSLPQRGFFIQSPPCPNMENTKAQKPVTYPTRFHNIIKYDFSSKSVDVDNSNLKLWRKYVRNVINCDYLITSYGDPQGEPELRRALASYCYGVRGVQGDERNIVIGAGTQSLLYLICGLLHASGSTVAVEADGSAHAIQVFSDCGMHVVTVDSDCDGVIPDALKASKAKLLLINPSGSLRTGNHIKMNRRYALLHWAEAHGAYIIEDDYNGELRYKTRPIPALQGYDSEHVIYLGSFSKLLLPSVRIGYAVLPETLSARFFGRAGRYNQTASKAEQLALAKYIRDGQLERHLRRLRKQYQEKILLLCSALQENLPYDINITLLETALTVVVELPFEIDRQTLYHSLLEQGIRIIQGTRRGHSFKLGFSGIPCDKIRPAVEMIAATIKKHIQQTDVL</sequence>
<dbReference type="Gene3D" id="1.10.10.10">
    <property type="entry name" value="Winged helix-like DNA-binding domain superfamily/Winged helix DNA-binding domain"/>
    <property type="match status" value="1"/>
</dbReference>
<evidence type="ECO:0000256" key="3">
    <source>
        <dbReference type="ARBA" id="ARBA00023015"/>
    </source>
</evidence>
<dbReference type="CDD" id="cd07377">
    <property type="entry name" value="WHTH_GntR"/>
    <property type="match status" value="1"/>
</dbReference>
<evidence type="ECO:0000313" key="8">
    <source>
        <dbReference type="Proteomes" id="UP000886787"/>
    </source>
</evidence>
<dbReference type="Gene3D" id="3.40.640.10">
    <property type="entry name" value="Type I PLP-dependent aspartate aminotransferase-like (Major domain)"/>
    <property type="match status" value="1"/>
</dbReference>
<dbReference type="PANTHER" id="PTHR46577:SF1">
    <property type="entry name" value="HTH-TYPE TRANSCRIPTIONAL REGULATORY PROTEIN GABR"/>
    <property type="match status" value="1"/>
</dbReference>
<protein>
    <submittedName>
        <fullName evidence="7">PLP-dependent aminotransferase family protein</fullName>
    </submittedName>
</protein>
<dbReference type="InterPro" id="IPR036388">
    <property type="entry name" value="WH-like_DNA-bd_sf"/>
</dbReference>
<dbReference type="Pfam" id="PF00155">
    <property type="entry name" value="Aminotran_1_2"/>
    <property type="match status" value="1"/>
</dbReference>
<dbReference type="PANTHER" id="PTHR46577">
    <property type="entry name" value="HTH-TYPE TRANSCRIPTIONAL REGULATORY PROTEIN GABR"/>
    <property type="match status" value="1"/>
</dbReference>
<keyword evidence="7" id="KW-0032">Aminotransferase</keyword>
<keyword evidence="3" id="KW-0805">Transcription regulation</keyword>
<dbReference type="GO" id="GO:0003677">
    <property type="term" value="F:DNA binding"/>
    <property type="evidence" value="ECO:0007669"/>
    <property type="project" value="UniProtKB-KW"/>
</dbReference>
<dbReference type="GO" id="GO:0008483">
    <property type="term" value="F:transaminase activity"/>
    <property type="evidence" value="ECO:0007669"/>
    <property type="project" value="UniProtKB-KW"/>
</dbReference>
<evidence type="ECO:0000256" key="4">
    <source>
        <dbReference type="ARBA" id="ARBA00023125"/>
    </source>
</evidence>
<keyword evidence="4" id="KW-0238">DNA-binding</keyword>
<organism evidence="7 8">
    <name type="scientific">Candidatus Scatavimonas merdigallinarum</name>
    <dbReference type="NCBI Taxonomy" id="2840914"/>
    <lineage>
        <taxon>Bacteria</taxon>
        <taxon>Bacillati</taxon>
        <taxon>Bacillota</taxon>
        <taxon>Clostridia</taxon>
        <taxon>Eubacteriales</taxon>
        <taxon>Oscillospiraceae</taxon>
        <taxon>Oscillospiraceae incertae sedis</taxon>
        <taxon>Candidatus Scatavimonas</taxon>
    </lineage>
</organism>
<dbReference type="AlphaFoldDB" id="A0A9D0ZGI1"/>
<dbReference type="CDD" id="cd00609">
    <property type="entry name" value="AAT_like"/>
    <property type="match status" value="1"/>
</dbReference>